<evidence type="ECO:0000313" key="3">
    <source>
        <dbReference type="Proteomes" id="UP000036987"/>
    </source>
</evidence>
<feature type="region of interest" description="Disordered" evidence="1">
    <location>
        <begin position="80"/>
        <end position="106"/>
    </location>
</feature>
<dbReference type="EMBL" id="LFYR01000958">
    <property type="protein sequence ID" value="KMZ66733.1"/>
    <property type="molecule type" value="Genomic_DNA"/>
</dbReference>
<feature type="compositionally biased region" description="Basic residues" evidence="1">
    <location>
        <begin position="14"/>
        <end position="23"/>
    </location>
</feature>
<reference evidence="3" key="1">
    <citation type="journal article" date="2016" name="Nature">
        <title>The genome of the seagrass Zostera marina reveals angiosperm adaptation to the sea.</title>
        <authorList>
            <person name="Olsen J.L."/>
            <person name="Rouze P."/>
            <person name="Verhelst B."/>
            <person name="Lin Y.-C."/>
            <person name="Bayer T."/>
            <person name="Collen J."/>
            <person name="Dattolo E."/>
            <person name="De Paoli E."/>
            <person name="Dittami S."/>
            <person name="Maumus F."/>
            <person name="Michel G."/>
            <person name="Kersting A."/>
            <person name="Lauritano C."/>
            <person name="Lohaus R."/>
            <person name="Toepel M."/>
            <person name="Tonon T."/>
            <person name="Vanneste K."/>
            <person name="Amirebrahimi M."/>
            <person name="Brakel J."/>
            <person name="Bostroem C."/>
            <person name="Chovatia M."/>
            <person name="Grimwood J."/>
            <person name="Jenkins J.W."/>
            <person name="Jueterbock A."/>
            <person name="Mraz A."/>
            <person name="Stam W.T."/>
            <person name="Tice H."/>
            <person name="Bornberg-Bauer E."/>
            <person name="Green P.J."/>
            <person name="Pearson G.A."/>
            <person name="Procaccini G."/>
            <person name="Duarte C.M."/>
            <person name="Schmutz J."/>
            <person name="Reusch T.B.H."/>
            <person name="Van de Peer Y."/>
        </authorList>
    </citation>
    <scope>NUCLEOTIDE SEQUENCE [LARGE SCALE GENOMIC DNA]</scope>
    <source>
        <strain evidence="3">cv. Finnish</strain>
    </source>
</reference>
<organism evidence="2 3">
    <name type="scientific">Zostera marina</name>
    <name type="common">Eelgrass</name>
    <dbReference type="NCBI Taxonomy" id="29655"/>
    <lineage>
        <taxon>Eukaryota</taxon>
        <taxon>Viridiplantae</taxon>
        <taxon>Streptophyta</taxon>
        <taxon>Embryophyta</taxon>
        <taxon>Tracheophyta</taxon>
        <taxon>Spermatophyta</taxon>
        <taxon>Magnoliopsida</taxon>
        <taxon>Liliopsida</taxon>
        <taxon>Zosteraceae</taxon>
        <taxon>Zostera</taxon>
    </lineage>
</organism>
<gene>
    <name evidence="2" type="ORF">ZOSMA_28G00930</name>
</gene>
<keyword evidence="3" id="KW-1185">Reference proteome</keyword>
<proteinExistence type="predicted"/>
<dbReference type="Proteomes" id="UP000036987">
    <property type="component" value="Unassembled WGS sequence"/>
</dbReference>
<accession>A0A0K9PCE5</accession>
<evidence type="ECO:0000313" key="2">
    <source>
        <dbReference type="EMBL" id="KMZ66733.1"/>
    </source>
</evidence>
<dbReference type="PANTHER" id="PTHR33448">
    <property type="entry name" value="CHLOROPLAST PROTEIN HCF243-RELATED"/>
    <property type="match status" value="1"/>
</dbReference>
<feature type="compositionally biased region" description="Polar residues" evidence="1">
    <location>
        <begin position="89"/>
        <end position="105"/>
    </location>
</feature>
<comment type="caution">
    <text evidence="2">The sequence shown here is derived from an EMBL/GenBank/DDBJ whole genome shotgun (WGS) entry which is preliminary data.</text>
</comment>
<dbReference type="OMA" id="LARWFMV"/>
<feature type="region of interest" description="Disordered" evidence="1">
    <location>
        <begin position="39"/>
        <end position="68"/>
    </location>
</feature>
<dbReference type="OrthoDB" id="1919674at2759"/>
<sequence>MYLSKDRASVSSVRGRRVRRRRNGGGLVGELMLCFPTRPPQKLLTRPVSTPSTPNSDQPRSQLSPTPLLRIVANTNANGKRRKGKGLLNMNSGVMPSTSEPTSPKVSCVGQIKMSSAASTSGIGEEVKRSNWFEALGLKNEIVHFFHAIRGFRLRNVGCFGKFRGSAVDDYTTDEEEEEESRVGSLDDSSIPPSNALLLMRCRSAPANGLLRREEKPEEKEDDGEECLKLSSQVIKETWVIGTADPLMIRCRSLKK</sequence>
<feature type="region of interest" description="Disordered" evidence="1">
    <location>
        <begin position="1"/>
        <end position="24"/>
    </location>
</feature>
<name>A0A0K9PCE5_ZOSMR</name>
<dbReference type="AlphaFoldDB" id="A0A0K9PCE5"/>
<evidence type="ECO:0000256" key="1">
    <source>
        <dbReference type="SAM" id="MobiDB-lite"/>
    </source>
</evidence>
<dbReference type="PANTHER" id="PTHR33448:SF2">
    <property type="entry name" value="OS02G0753400 PROTEIN"/>
    <property type="match status" value="1"/>
</dbReference>
<feature type="compositionally biased region" description="Polar residues" evidence="1">
    <location>
        <begin position="47"/>
        <end position="65"/>
    </location>
</feature>
<protein>
    <submittedName>
        <fullName evidence="2">Uncharacterized protein</fullName>
    </submittedName>
</protein>